<evidence type="ECO:0000259" key="2">
    <source>
        <dbReference type="Pfam" id="PF12969"/>
    </source>
</evidence>
<evidence type="ECO:0000313" key="4">
    <source>
        <dbReference type="Proteomes" id="UP001321520"/>
    </source>
</evidence>
<keyword evidence="1" id="KW-0732">Signal</keyword>
<evidence type="ECO:0000256" key="1">
    <source>
        <dbReference type="SAM" id="SignalP"/>
    </source>
</evidence>
<feature type="signal peptide" evidence="1">
    <location>
        <begin position="1"/>
        <end position="23"/>
    </location>
</feature>
<evidence type="ECO:0000313" key="3">
    <source>
        <dbReference type="EMBL" id="WKD50287.1"/>
    </source>
</evidence>
<dbReference type="Proteomes" id="UP001321520">
    <property type="component" value="Chromosome"/>
</dbReference>
<dbReference type="EMBL" id="CP098023">
    <property type="protein sequence ID" value="WKD50287.1"/>
    <property type="molecule type" value="Genomic_DNA"/>
</dbReference>
<dbReference type="Gene3D" id="2.60.40.3140">
    <property type="match status" value="1"/>
</dbReference>
<dbReference type="SUPFAM" id="SSF54001">
    <property type="entry name" value="Cysteine proteinases"/>
    <property type="match status" value="1"/>
</dbReference>
<feature type="domain" description="DUF3857" evidence="2">
    <location>
        <begin position="69"/>
        <end position="230"/>
    </location>
</feature>
<gene>
    <name evidence="3" type="ORF">M8T91_02325</name>
</gene>
<feature type="chain" id="PRO_5045072682" evidence="1">
    <location>
        <begin position="24"/>
        <end position="665"/>
    </location>
</feature>
<organism evidence="3 4">
    <name type="scientific">Microbulbifer spongiae</name>
    <dbReference type="NCBI Taxonomy" id="2944933"/>
    <lineage>
        <taxon>Bacteria</taxon>
        <taxon>Pseudomonadati</taxon>
        <taxon>Pseudomonadota</taxon>
        <taxon>Gammaproteobacteria</taxon>
        <taxon>Cellvibrionales</taxon>
        <taxon>Microbulbiferaceae</taxon>
        <taxon>Microbulbifer</taxon>
    </lineage>
</organism>
<dbReference type="Gene3D" id="3.10.620.30">
    <property type="match status" value="1"/>
</dbReference>
<keyword evidence="4" id="KW-1185">Reference proteome</keyword>
<protein>
    <submittedName>
        <fullName evidence="3">DUF3857 domain-containing transglutaminase family protein</fullName>
    </submittedName>
</protein>
<name>A0ABY9EDR6_9GAMM</name>
<accession>A0ABY9EDR6</accession>
<dbReference type="RefSeq" id="WP_301416436.1">
    <property type="nucleotide sequence ID" value="NZ_CP098023.1"/>
</dbReference>
<proteinExistence type="predicted"/>
<dbReference type="Pfam" id="PF12969">
    <property type="entry name" value="DUF3857"/>
    <property type="match status" value="1"/>
</dbReference>
<sequence>MRYRFLGQILATVLFLVTCLAKADPEITVEPTPAWVKTLTPVDSTQLPQGSVRYHLSNSQILHQGKDQQSYFQLKMEPLNQQGVGEISELTFGFYPAFQHLVVHDISIVRDGKRLNRLQKAAFKLFQTERELSSKLYSEQWSALYILEDIRPGDILTYAYTIQGSNPIFERSDFGRFYLSWPQSVDRRFVRIISDQKLNYRFNRRDHPVTVSRHQSNYVYELDLRDVPAVLAESEYPTWHDPLNYIQYSGYSNWEQVNTWARGLYAIDRTLPGSLRKQLDAWREESGLKEAVNKAIRYVQEDIRYFGIELGINSHQPRTPRATLEKRYGDCKDKALLLTSMLAHLGVHSSPALVSSSRGRDIGRDIPSPGSFDHVINLIQLNGREYWVDATAAGQGIQLRHKGFFNYEHALPVAPATRTLKRVEPSFAEKSLLSTEIEELFDIDPADNSAELRVNTTFSHLKAEQVRRFFLASDSEQIKNSYTNFIATYYPGVDPAPLISYSDNLEENRLKVSEHYQIQSFAKLSSARKIFSLYGSGIVQYISKPQRPIRRSPLALVHPVDIRQRAVANIRGELLWQEALGSTEIDNPWFTFSRTAELHEDSLSVEFVFQSKSDHVNQGDMSEYMAQFDKLDKALHYQFWAKGKASDQRNNSKEMKNLIKSLINK</sequence>
<dbReference type="InterPro" id="IPR038765">
    <property type="entry name" value="Papain-like_cys_pep_sf"/>
</dbReference>
<reference evidence="3 4" key="1">
    <citation type="submission" date="2022-05" db="EMBL/GenBank/DDBJ databases">
        <title>Microbulbifer sp. nov., isolated from sponge.</title>
        <authorList>
            <person name="Gao L."/>
        </authorList>
    </citation>
    <scope>NUCLEOTIDE SEQUENCE [LARGE SCALE GENOMIC DNA]</scope>
    <source>
        <strain evidence="3 4">MI-G</strain>
    </source>
</reference>
<dbReference type="InterPro" id="IPR024618">
    <property type="entry name" value="DUF3857"/>
</dbReference>